<sequence length="762" mass="82259">MKRISFRFLLFCCFCLLAGAILHAQTIELSASYPEVTTASGNLELAWFGGLNTPQPQTVDLDNDGTDDLFIFDKAGEIHLGLRGLGGDKYDEAPELVAHFPEEIRGWMMLRDYNLDDVPDIFTYSTIVDGISVYRGRRRPDGLLEFDLVDFGNPLPQLYFPFEGRPTPIFVSSIDYPAIDDIDLDGDLDILTFSVGGGYIEYYRNMGVERGFGADTLLYELADQCWGGFFESGLSPALDLGGGPGDCFNNLLGPGGGGRPRHSGSTVLTLDYNGNGLSDIMLGDVSFDGLVLGFNTGSREQAWISTQDSAWQEDGVQVDIPSFPAGFHLDVDQDGARDLLAAPSVTLNGADVEVMWYYRNVGSDAAPEFAFQRRTFLVDEMIDLGTSANVTTFDYDADGRPDLVVGNNDEFTGSNFLDSRLRLFRNVTPAGGDIAFELVTDDYLGLRAFAMTAWAYAPAFGDLDGDGDEDVIIGERSGKIVFGENTAGAGREATFAPLQFEWLGIDAGQFSKPALADLDRDGLLDLLLGGFDGRIRFYRNIGTATAPAFDPSTSAAGNVLQLGGINTNAPGVSTGHPTPAVVQNDDFTLILSGNRSGTIELYRFGADSAYTEPFTLLTKTVDSLDLGAFTNPTLADFDGNGVLEMVVGNERGGLSFYGTDLRNDLSTGLFSAVRPAFDFSVFPNPVADELTISGLPASVREVALLDVQGRVLRSTDLPSTALPSTQGARPQVQWRLEELSAGVYFVRASGPEGIATRRVVHL</sequence>
<dbReference type="InParanoid" id="A0A1H9DV80"/>
<keyword evidence="1 2" id="KW-0732">Signal</keyword>
<dbReference type="RefSeq" id="WP_090166821.1">
    <property type="nucleotide sequence ID" value="NZ_FOFB01000006.1"/>
</dbReference>
<dbReference type="PANTHER" id="PTHR44103:SF1">
    <property type="entry name" value="PROPROTEIN CONVERTASE P"/>
    <property type="match status" value="1"/>
</dbReference>
<dbReference type="InterPro" id="IPR013517">
    <property type="entry name" value="FG-GAP"/>
</dbReference>
<accession>A0A1H9DV80</accession>
<dbReference type="Proteomes" id="UP000199021">
    <property type="component" value="Unassembled WGS sequence"/>
</dbReference>
<protein>
    <submittedName>
        <fullName evidence="3">Por secretion system C-terminal sorting domain-containing protein</fullName>
    </submittedName>
</protein>
<feature type="chain" id="PRO_5011640323" evidence="2">
    <location>
        <begin position="25"/>
        <end position="762"/>
    </location>
</feature>
<dbReference type="InterPro" id="IPR028994">
    <property type="entry name" value="Integrin_alpha_N"/>
</dbReference>
<dbReference type="NCBIfam" id="TIGR04183">
    <property type="entry name" value="Por_Secre_tail"/>
    <property type="match status" value="1"/>
</dbReference>
<dbReference type="PANTHER" id="PTHR44103">
    <property type="entry name" value="PROPROTEIN CONVERTASE P"/>
    <property type="match status" value="1"/>
</dbReference>
<dbReference type="OrthoDB" id="9816120at2"/>
<keyword evidence="4" id="KW-1185">Reference proteome</keyword>
<evidence type="ECO:0000313" key="4">
    <source>
        <dbReference type="Proteomes" id="UP000199021"/>
    </source>
</evidence>
<dbReference type="AlphaFoldDB" id="A0A1H9DV80"/>
<name>A0A1H9DV80_9BACT</name>
<dbReference type="EMBL" id="FOFB01000006">
    <property type="protein sequence ID" value="SEQ17399.1"/>
    <property type="molecule type" value="Genomic_DNA"/>
</dbReference>
<dbReference type="Gene3D" id="2.130.10.130">
    <property type="entry name" value="Integrin alpha, N-terminal"/>
    <property type="match status" value="1"/>
</dbReference>
<dbReference type="SUPFAM" id="SSF69318">
    <property type="entry name" value="Integrin alpha N-terminal domain"/>
    <property type="match status" value="2"/>
</dbReference>
<evidence type="ECO:0000256" key="1">
    <source>
        <dbReference type="ARBA" id="ARBA00022729"/>
    </source>
</evidence>
<feature type="signal peptide" evidence="2">
    <location>
        <begin position="1"/>
        <end position="24"/>
    </location>
</feature>
<reference evidence="4" key="1">
    <citation type="submission" date="2016-10" db="EMBL/GenBank/DDBJ databases">
        <authorList>
            <person name="Varghese N."/>
            <person name="Submissions S."/>
        </authorList>
    </citation>
    <scope>NUCLEOTIDE SEQUENCE [LARGE SCALE GENOMIC DNA]</scope>
    <source>
        <strain evidence="4">DSM 24740</strain>
    </source>
</reference>
<evidence type="ECO:0000313" key="3">
    <source>
        <dbReference type="EMBL" id="SEQ17399.1"/>
    </source>
</evidence>
<proteinExistence type="predicted"/>
<organism evidence="3 4">
    <name type="scientific">Neolewinella agarilytica</name>
    <dbReference type="NCBI Taxonomy" id="478744"/>
    <lineage>
        <taxon>Bacteria</taxon>
        <taxon>Pseudomonadati</taxon>
        <taxon>Bacteroidota</taxon>
        <taxon>Saprospiria</taxon>
        <taxon>Saprospirales</taxon>
        <taxon>Lewinellaceae</taxon>
        <taxon>Neolewinella</taxon>
    </lineage>
</organism>
<evidence type="ECO:0000256" key="2">
    <source>
        <dbReference type="SAM" id="SignalP"/>
    </source>
</evidence>
<dbReference type="Pfam" id="PF13517">
    <property type="entry name" value="FG-GAP_3"/>
    <property type="match status" value="1"/>
</dbReference>
<gene>
    <name evidence="3" type="ORF">SAMN05444359_106146</name>
</gene>
<dbReference type="STRING" id="478744.SAMN05444359_106146"/>
<dbReference type="InterPro" id="IPR026444">
    <property type="entry name" value="Secre_tail"/>
</dbReference>